<proteinExistence type="predicted"/>
<organism evidence="2 3">
    <name type="scientific">Petropleomorpha daqingensis</name>
    <dbReference type="NCBI Taxonomy" id="2026353"/>
    <lineage>
        <taxon>Bacteria</taxon>
        <taxon>Bacillati</taxon>
        <taxon>Actinomycetota</taxon>
        <taxon>Actinomycetes</taxon>
        <taxon>Geodermatophilales</taxon>
        <taxon>Geodermatophilaceae</taxon>
        <taxon>Petropleomorpha</taxon>
    </lineage>
</organism>
<protein>
    <submittedName>
        <fullName evidence="2">Uncharacterized protein</fullName>
    </submittedName>
</protein>
<accession>A0A853CEL9</accession>
<comment type="caution">
    <text evidence="2">The sequence shown here is derived from an EMBL/GenBank/DDBJ whole genome shotgun (WGS) entry which is preliminary data.</text>
</comment>
<keyword evidence="3" id="KW-1185">Reference proteome</keyword>
<evidence type="ECO:0000313" key="3">
    <source>
        <dbReference type="Proteomes" id="UP000541969"/>
    </source>
</evidence>
<feature type="compositionally biased region" description="Basic and acidic residues" evidence="1">
    <location>
        <begin position="142"/>
        <end position="154"/>
    </location>
</feature>
<gene>
    <name evidence="2" type="ORF">GGQ55_001884</name>
</gene>
<dbReference type="AlphaFoldDB" id="A0A853CEL9"/>
<sequence>MRAHAGVLLDRVAEVLVGEGQHPAVGVVDEDDLGRPEQPLADRERADLVVGDHAAGVADDVRLALVEAEHAVDVEAGVHAGQDGDVLGRRQGERAGEGLGVAGVVLEQFVGDGHGGAPDLIGLVGIHPSRPHPARCVCRQADQGRRDRPGDPAARDGAAGRHSPSNAFSRRLGQKASSPATRTRPTCSADT</sequence>
<feature type="region of interest" description="Disordered" evidence="1">
    <location>
        <begin position="140"/>
        <end position="191"/>
    </location>
</feature>
<evidence type="ECO:0000256" key="1">
    <source>
        <dbReference type="SAM" id="MobiDB-lite"/>
    </source>
</evidence>
<dbReference type="EMBL" id="JACBZT010000001">
    <property type="protein sequence ID" value="NYJ05606.1"/>
    <property type="molecule type" value="Genomic_DNA"/>
</dbReference>
<feature type="compositionally biased region" description="Polar residues" evidence="1">
    <location>
        <begin position="175"/>
        <end position="191"/>
    </location>
</feature>
<name>A0A853CEL9_9ACTN</name>
<reference evidence="2 3" key="1">
    <citation type="submission" date="2020-07" db="EMBL/GenBank/DDBJ databases">
        <title>Sequencing the genomes of 1000 actinobacteria strains.</title>
        <authorList>
            <person name="Klenk H.-P."/>
        </authorList>
    </citation>
    <scope>NUCLEOTIDE SEQUENCE [LARGE SCALE GENOMIC DNA]</scope>
    <source>
        <strain evidence="2 3">DSM 104001</strain>
    </source>
</reference>
<evidence type="ECO:0000313" key="2">
    <source>
        <dbReference type="EMBL" id="NYJ05606.1"/>
    </source>
</evidence>
<dbReference type="Proteomes" id="UP000541969">
    <property type="component" value="Unassembled WGS sequence"/>
</dbReference>